<dbReference type="SMART" id="SM00388">
    <property type="entry name" value="HisKA"/>
    <property type="match status" value="1"/>
</dbReference>
<dbReference type="PROSITE" id="PS50109">
    <property type="entry name" value="HIS_KIN"/>
    <property type="match status" value="1"/>
</dbReference>
<keyword evidence="17" id="KW-1185">Reference proteome</keyword>
<protein>
    <recommendedName>
        <fullName evidence="2">histidine kinase</fullName>
        <ecNumber evidence="2">2.7.13.3</ecNumber>
    </recommendedName>
</protein>
<evidence type="ECO:0000256" key="9">
    <source>
        <dbReference type="PROSITE-ProRule" id="PRU00169"/>
    </source>
</evidence>
<dbReference type="SUPFAM" id="SSF63829">
    <property type="entry name" value="Calcium-dependent phosphotriesterase"/>
    <property type="match status" value="3"/>
</dbReference>
<dbReference type="PROSITE" id="PS50110">
    <property type="entry name" value="RESPONSE_REGULATORY"/>
    <property type="match status" value="1"/>
</dbReference>
<dbReference type="InterPro" id="IPR018062">
    <property type="entry name" value="HTH_AraC-typ_CS"/>
</dbReference>
<dbReference type="PROSITE" id="PS01124">
    <property type="entry name" value="HTH_ARAC_FAMILY_2"/>
    <property type="match status" value="1"/>
</dbReference>
<evidence type="ECO:0000313" key="17">
    <source>
        <dbReference type="Proteomes" id="UP001348817"/>
    </source>
</evidence>
<dbReference type="Gene3D" id="2.130.10.10">
    <property type="entry name" value="YVTN repeat-like/Quinoprotein amine dehydrogenase"/>
    <property type="match status" value="2"/>
</dbReference>
<dbReference type="GO" id="GO:0003700">
    <property type="term" value="F:DNA-binding transcription factor activity"/>
    <property type="evidence" value="ECO:0007669"/>
    <property type="project" value="InterPro"/>
</dbReference>
<keyword evidence="5 16" id="KW-0418">Kinase</keyword>
<dbReference type="Gene3D" id="1.10.10.60">
    <property type="entry name" value="Homeodomain-like"/>
    <property type="match status" value="1"/>
</dbReference>
<evidence type="ECO:0000256" key="1">
    <source>
        <dbReference type="ARBA" id="ARBA00000085"/>
    </source>
</evidence>
<accession>A0AAU9DJT1</accession>
<dbReference type="InterPro" id="IPR018060">
    <property type="entry name" value="HTH_AraC"/>
</dbReference>
<geneLocation type="plasmid" evidence="16 17">
    <name>pFA6</name>
</geneLocation>
<keyword evidence="8" id="KW-0804">Transcription</keyword>
<name>A0AAU9DJT1_9BACT</name>
<feature type="domain" description="Response regulatory" evidence="15">
    <location>
        <begin position="1120"/>
        <end position="1236"/>
    </location>
</feature>
<dbReference type="InterPro" id="IPR005467">
    <property type="entry name" value="His_kinase_dom"/>
</dbReference>
<dbReference type="SMART" id="SM00387">
    <property type="entry name" value="HATPase_c"/>
    <property type="match status" value="1"/>
</dbReference>
<keyword evidence="3 9" id="KW-0597">Phosphoprotein</keyword>
<feature type="domain" description="Histidine kinase" evidence="14">
    <location>
        <begin position="856"/>
        <end position="1072"/>
    </location>
</feature>
<dbReference type="Pfam" id="PF02518">
    <property type="entry name" value="HATPase_c"/>
    <property type="match status" value="1"/>
</dbReference>
<dbReference type="InterPro" id="IPR003661">
    <property type="entry name" value="HisK_dim/P_dom"/>
</dbReference>
<evidence type="ECO:0000256" key="4">
    <source>
        <dbReference type="ARBA" id="ARBA00022679"/>
    </source>
</evidence>
<dbReference type="InterPro" id="IPR011123">
    <property type="entry name" value="Y_Y_Y"/>
</dbReference>
<keyword evidence="7" id="KW-0238">DNA-binding</keyword>
<feature type="transmembrane region" description="Helical" evidence="11">
    <location>
        <begin position="802"/>
        <end position="822"/>
    </location>
</feature>
<keyword evidence="11" id="KW-1133">Transmembrane helix</keyword>
<keyword evidence="11" id="KW-0812">Transmembrane</keyword>
<dbReference type="InterPro" id="IPR009057">
    <property type="entry name" value="Homeodomain-like_sf"/>
</dbReference>
<comment type="catalytic activity">
    <reaction evidence="1">
        <text>ATP + protein L-histidine = ADP + protein N-phospho-L-histidine.</text>
        <dbReference type="EC" id="2.7.13.3"/>
    </reaction>
</comment>
<feature type="chain" id="PRO_5043515830" description="histidine kinase" evidence="12">
    <location>
        <begin position="26"/>
        <end position="1375"/>
    </location>
</feature>
<evidence type="ECO:0000256" key="7">
    <source>
        <dbReference type="ARBA" id="ARBA00023125"/>
    </source>
</evidence>
<evidence type="ECO:0000259" key="15">
    <source>
        <dbReference type="PROSITE" id="PS50110"/>
    </source>
</evidence>
<evidence type="ECO:0000256" key="11">
    <source>
        <dbReference type="SAM" id="Phobius"/>
    </source>
</evidence>
<evidence type="ECO:0000256" key="12">
    <source>
        <dbReference type="SAM" id="SignalP"/>
    </source>
</evidence>
<dbReference type="InterPro" id="IPR015943">
    <property type="entry name" value="WD40/YVTN_repeat-like_dom_sf"/>
</dbReference>
<evidence type="ECO:0000313" key="16">
    <source>
        <dbReference type="EMBL" id="BDD12765.1"/>
    </source>
</evidence>
<feature type="region of interest" description="Disordered" evidence="10">
    <location>
        <begin position="1074"/>
        <end position="1111"/>
    </location>
</feature>
<dbReference type="FunFam" id="2.60.40.10:FF:000791">
    <property type="entry name" value="Two-component system sensor histidine kinase/response regulator"/>
    <property type="match status" value="1"/>
</dbReference>
<dbReference type="SUPFAM" id="SSF46689">
    <property type="entry name" value="Homeodomain-like"/>
    <property type="match status" value="1"/>
</dbReference>
<dbReference type="SUPFAM" id="SSF47384">
    <property type="entry name" value="Homodimeric domain of signal transducing histidine kinase"/>
    <property type="match status" value="1"/>
</dbReference>
<dbReference type="Proteomes" id="UP001348817">
    <property type="component" value="Plasmid pFA6"/>
</dbReference>
<evidence type="ECO:0000256" key="5">
    <source>
        <dbReference type="ARBA" id="ARBA00022777"/>
    </source>
</evidence>
<dbReference type="Pfam" id="PF07495">
    <property type="entry name" value="Y_Y_Y"/>
    <property type="match status" value="1"/>
</dbReference>
<dbReference type="EMBL" id="AP025320">
    <property type="protein sequence ID" value="BDD12765.1"/>
    <property type="molecule type" value="Genomic_DNA"/>
</dbReference>
<dbReference type="InterPro" id="IPR011006">
    <property type="entry name" value="CheY-like_superfamily"/>
</dbReference>
<dbReference type="Pfam" id="PF00512">
    <property type="entry name" value="HisKA"/>
    <property type="match status" value="1"/>
</dbReference>
<feature type="compositionally biased region" description="Basic and acidic residues" evidence="10">
    <location>
        <begin position="1075"/>
        <end position="1087"/>
    </location>
</feature>
<proteinExistence type="predicted"/>
<dbReference type="PRINTS" id="PR00344">
    <property type="entry name" value="BCTRLSENSOR"/>
</dbReference>
<dbReference type="RefSeq" id="WP_338395909.1">
    <property type="nucleotide sequence ID" value="NZ_AP025320.1"/>
</dbReference>
<dbReference type="Gene3D" id="1.10.287.130">
    <property type="match status" value="1"/>
</dbReference>
<gene>
    <name evidence="16" type="ORF">FUAX_51970</name>
</gene>
<dbReference type="InterPro" id="IPR004358">
    <property type="entry name" value="Sig_transdc_His_kin-like_C"/>
</dbReference>
<evidence type="ECO:0000256" key="3">
    <source>
        <dbReference type="ARBA" id="ARBA00022553"/>
    </source>
</evidence>
<evidence type="ECO:0000259" key="13">
    <source>
        <dbReference type="PROSITE" id="PS01124"/>
    </source>
</evidence>
<dbReference type="InterPro" id="IPR036890">
    <property type="entry name" value="HATPase_C_sf"/>
</dbReference>
<dbReference type="CDD" id="cd00075">
    <property type="entry name" value="HATPase"/>
    <property type="match status" value="1"/>
</dbReference>
<dbReference type="InterPro" id="IPR036097">
    <property type="entry name" value="HisK_dim/P_sf"/>
</dbReference>
<keyword evidence="11" id="KW-0472">Membrane</keyword>
<sequence length="1375" mass="155763">MRDRILFAVFFVINLSLGFCCAAKASVPENQGYRKVLTLRGELSSLVVHDIEKDRSGVMWIATEEGVTLFDGEEVRELPAPEQRQTPLRRRVTSLYFQKSINRMWIGTGDGLLWYDMDMSRYTEVPESEVRGIYVNSIFGSEDNIFISTGVGEISRWNPEGNRFHRISDALTLRWMDDRAAIRPLLVTRGGELWFTDSYGNIYRLPKGVAEQRKVRIGKIPLSESETVQFLYEDGYGNIWLGLSMSGIWRLNDDDDLFDKYPVQGLSDKEQMNFQCVDHYGDNLYVGTLEKGILIMDLPRDPAEGLKLAGRILPEEQGGVLSYRHISGVYSDVLGQVWAIPVGTGVDFLKKEDNSFRLLSVSEDGEGLPYRKVQAVCEDEKNNVWFVTEQGLSRKDGKTGKIKNYNLNTHGLDHGILTSGCSDRSGRFWLGTASGTLLYYEESKDRFTVFPLESVENRALESQRIETLYEDGDGSLWVSKRDWTVTRIDYKRKNTQQVSLRKGSFLSRSVSGMAQTREGLFVGGSDASFLARWEQGIGGFSPLSLPNSSLEDADFSEVYALSADRRGVIWVGAKGGKLYSFDPATKRLKAYRQDGKPVFGRVLSILHDDRDRVWMATDKSISMLERESGKIYHFFESDGIAPPPYVENAACRLRDGRLCFGSKFGALILDPDKIDIKAETPEVTLKSLVVSGKRVFPGDQGSPLKKALTETESVRLNNEQRNIGISYACVDYVRQDAIRFAYRLVGLDSAWNYAGRQNTVNFSNLPSGEYTFEIKARVSGGEWSPEPRRLHITVDPPLWATWYAYLSYVLAIVGVVFFYGRFTSNQAVLKYRVSDLERKREEEHQGYLDRMNFYTNIAHELRTPLTLVVGPLEELMHTVHRGGVRDKVKRAYRNSNTLLKLTDQLMAFRRLEEGVETLRPEYLDFVSFVREISRSFVSEAKRSGLTLDFVSDTNKYSGWFDGEKVGIILRNLIENAIKYTPEGGAVTVDIKVDQENDKLLLAVKDTGIGMDDEDRKHVFDRFYRSENTAGIGGTGIGLALVKRLADLHSAKIVVKSELGSGSVFELEMSLKKKKGTEEEPVAEKREVSAPVSFPEPKPKSEPEPIVEEEPVEVENKAKPRMMIVEDDNEMRVYLTEIFADKFEVLSVPGGKEALEDLKTKTLPDVVISDVMMPGMDGFTLCRRIKIDERTSHLPVVMLTAKAREDEMIEGMEHGADDYITKPFNTKVLKMKVDNLLRSRSQLSAYLLAGKEKAPEQHLSQDEKFARKVIDLIEKGMGSPDFKVEDICEALRMSRSSLYSKVRKATGMSIVEFIRYVRLGKAARMLREEDRLGVSEIAYKVGFSDLKYFRSVFKKRFACSPSEYRKQEEELPQELG</sequence>
<dbReference type="InterPro" id="IPR001789">
    <property type="entry name" value="Sig_transdc_resp-reg_receiver"/>
</dbReference>
<dbReference type="InterPro" id="IPR003594">
    <property type="entry name" value="HATPase_dom"/>
</dbReference>
<reference evidence="16 17" key="1">
    <citation type="submission" date="2021-12" db="EMBL/GenBank/DDBJ databases">
        <title>Genome sequencing of bacteria with rrn-lacking chromosome and rrn-plasmid.</title>
        <authorList>
            <person name="Anda M."/>
            <person name="Iwasaki W."/>
        </authorList>
    </citation>
    <scope>NUCLEOTIDE SEQUENCE [LARGE SCALE GENOMIC DNA]</scope>
    <source>
        <strain evidence="16 17">DSM 100852</strain>
        <plasmid evidence="16 17">pFA6</plasmid>
    </source>
</reference>
<evidence type="ECO:0000256" key="10">
    <source>
        <dbReference type="SAM" id="MobiDB-lite"/>
    </source>
</evidence>
<dbReference type="PANTHER" id="PTHR43547:SF2">
    <property type="entry name" value="HYBRID SIGNAL TRANSDUCTION HISTIDINE KINASE C"/>
    <property type="match status" value="1"/>
</dbReference>
<dbReference type="SUPFAM" id="SSF52172">
    <property type="entry name" value="CheY-like"/>
    <property type="match status" value="1"/>
</dbReference>
<dbReference type="Gene3D" id="3.30.565.10">
    <property type="entry name" value="Histidine kinase-like ATPase, C-terminal domain"/>
    <property type="match status" value="1"/>
</dbReference>
<dbReference type="PANTHER" id="PTHR43547">
    <property type="entry name" value="TWO-COMPONENT HISTIDINE KINASE"/>
    <property type="match status" value="1"/>
</dbReference>
<dbReference type="PROSITE" id="PS00041">
    <property type="entry name" value="HTH_ARAC_FAMILY_1"/>
    <property type="match status" value="1"/>
</dbReference>
<dbReference type="EC" id="2.7.13.3" evidence="2"/>
<dbReference type="CDD" id="cd17574">
    <property type="entry name" value="REC_OmpR"/>
    <property type="match status" value="1"/>
</dbReference>
<evidence type="ECO:0000259" key="14">
    <source>
        <dbReference type="PROSITE" id="PS50109"/>
    </source>
</evidence>
<dbReference type="InterPro" id="IPR013783">
    <property type="entry name" value="Ig-like_fold"/>
</dbReference>
<evidence type="ECO:0000256" key="2">
    <source>
        <dbReference type="ARBA" id="ARBA00012438"/>
    </source>
</evidence>
<dbReference type="Gene3D" id="3.40.50.2300">
    <property type="match status" value="1"/>
</dbReference>
<dbReference type="Pfam" id="PF00072">
    <property type="entry name" value="Response_reg"/>
    <property type="match status" value="1"/>
</dbReference>
<feature type="signal peptide" evidence="12">
    <location>
        <begin position="1"/>
        <end position="25"/>
    </location>
</feature>
<dbReference type="FunFam" id="3.30.565.10:FF:000006">
    <property type="entry name" value="Sensor histidine kinase WalK"/>
    <property type="match status" value="1"/>
</dbReference>
<evidence type="ECO:0000256" key="6">
    <source>
        <dbReference type="ARBA" id="ARBA00023015"/>
    </source>
</evidence>
<dbReference type="SMART" id="SM00342">
    <property type="entry name" value="HTH_ARAC"/>
    <property type="match status" value="1"/>
</dbReference>
<dbReference type="SUPFAM" id="SSF55874">
    <property type="entry name" value="ATPase domain of HSP90 chaperone/DNA topoisomerase II/histidine kinase"/>
    <property type="match status" value="1"/>
</dbReference>
<keyword evidence="12" id="KW-0732">Signal</keyword>
<keyword evidence="4" id="KW-0808">Transferase</keyword>
<feature type="modified residue" description="4-aspartylphosphate" evidence="9">
    <location>
        <position position="1169"/>
    </location>
</feature>
<feature type="domain" description="HTH araC/xylS-type" evidence="13">
    <location>
        <begin position="1266"/>
        <end position="1366"/>
    </location>
</feature>
<organism evidence="16 17">
    <name type="scientific">Fulvitalea axinellae</name>
    <dbReference type="NCBI Taxonomy" id="1182444"/>
    <lineage>
        <taxon>Bacteria</taxon>
        <taxon>Pseudomonadati</taxon>
        <taxon>Bacteroidota</taxon>
        <taxon>Cytophagia</taxon>
        <taxon>Cytophagales</taxon>
        <taxon>Persicobacteraceae</taxon>
        <taxon>Fulvitalea</taxon>
    </lineage>
</organism>
<dbReference type="Pfam" id="PF12833">
    <property type="entry name" value="HTH_18"/>
    <property type="match status" value="1"/>
</dbReference>
<dbReference type="CDD" id="cd00082">
    <property type="entry name" value="HisKA"/>
    <property type="match status" value="1"/>
</dbReference>
<dbReference type="SMART" id="SM00448">
    <property type="entry name" value="REC"/>
    <property type="match status" value="1"/>
</dbReference>
<dbReference type="GO" id="GO:0000155">
    <property type="term" value="F:phosphorelay sensor kinase activity"/>
    <property type="evidence" value="ECO:0007669"/>
    <property type="project" value="InterPro"/>
</dbReference>
<keyword evidence="16" id="KW-0614">Plasmid</keyword>
<dbReference type="Gene3D" id="2.60.40.10">
    <property type="entry name" value="Immunoglobulins"/>
    <property type="match status" value="1"/>
</dbReference>
<keyword evidence="6" id="KW-0805">Transcription regulation</keyword>
<dbReference type="KEGG" id="fax:FUAX_51970"/>
<dbReference type="GO" id="GO:0043565">
    <property type="term" value="F:sequence-specific DNA binding"/>
    <property type="evidence" value="ECO:0007669"/>
    <property type="project" value="InterPro"/>
</dbReference>
<evidence type="ECO:0000256" key="8">
    <source>
        <dbReference type="ARBA" id="ARBA00023163"/>
    </source>
</evidence>